<evidence type="ECO:0000259" key="2">
    <source>
        <dbReference type="Pfam" id="PF13635"/>
    </source>
</evidence>
<keyword evidence="4" id="KW-1185">Reference proteome</keyword>
<reference evidence="3 4" key="1">
    <citation type="journal article" date="2009" name="Genome Biol.">
        <title>Community-wide analysis of microbial genome sequence signatures.</title>
        <authorList>
            <person name="Dick G.J."/>
            <person name="Andersson A.F."/>
            <person name="Baker B.J."/>
            <person name="Simmons S.L."/>
            <person name="Thomas B.C."/>
            <person name="Yelton A.P."/>
            <person name="Banfield J.F."/>
        </authorList>
    </citation>
    <scope>NUCLEOTIDE SEQUENCE [LARGE SCALE GENOMIC DNA]</scope>
    <source>
        <strain evidence="3">ARMAN-2</strain>
    </source>
</reference>
<reference evidence="3 4" key="2">
    <citation type="journal article" date="2010" name="Proc. Natl. Acad. Sci. U.S.A.">
        <title>Enigmatic, ultrasmall, uncultivated Archaea.</title>
        <authorList>
            <person name="Baker B.J."/>
            <person name="Comolli L.R."/>
            <person name="Dick G.J."/>
            <person name="Hauser L.J."/>
            <person name="Hyatt D."/>
            <person name="Dill B.D."/>
            <person name="Land M.L."/>
            <person name="Verberkmoes N.C."/>
            <person name="Hettich R.L."/>
            <person name="Banfield J.F."/>
        </authorList>
    </citation>
    <scope>NUCLEOTIDE SEQUENCE [LARGE SCALE GENOMIC DNA]</scope>
    <source>
        <strain evidence="3">ARMAN-2</strain>
    </source>
</reference>
<feature type="domain" description="DUF4143" evidence="2">
    <location>
        <begin position="248"/>
        <end position="393"/>
    </location>
</feature>
<organism evidence="3 4">
    <name type="scientific">Candidatus Micrarchaeum acidiphilum ARMAN-2</name>
    <dbReference type="NCBI Taxonomy" id="425595"/>
    <lineage>
        <taxon>Archaea</taxon>
        <taxon>Candidatus Micrarchaeota</taxon>
        <taxon>Candidatus Micrarchaeia</taxon>
        <taxon>Candidatus Micrarchaeales</taxon>
        <taxon>Candidatus Micrarchaeaceae</taxon>
        <taxon>Candidatus Micrarchaeum</taxon>
    </lineage>
</organism>
<protein>
    <submittedName>
        <fullName evidence="3">ATPase, AAA+ superfamily</fullName>
    </submittedName>
</protein>
<dbReference type="Pfam" id="PF13635">
    <property type="entry name" value="DUF4143"/>
    <property type="match status" value="1"/>
</dbReference>
<dbReference type="PANTHER" id="PTHR42990:SF1">
    <property type="entry name" value="AAA+ ATPASE DOMAIN-CONTAINING PROTEIN"/>
    <property type="match status" value="1"/>
</dbReference>
<accession>C7DHP8</accession>
<feature type="domain" description="AAA" evidence="1">
    <location>
        <begin position="1"/>
        <end position="147"/>
    </location>
</feature>
<dbReference type="AlphaFoldDB" id="C7DHP8"/>
<dbReference type="InterPro" id="IPR027417">
    <property type="entry name" value="P-loop_NTPase"/>
</dbReference>
<dbReference type="Pfam" id="PF13173">
    <property type="entry name" value="AAA_14"/>
    <property type="match status" value="1"/>
</dbReference>
<dbReference type="SUPFAM" id="SSF52540">
    <property type="entry name" value="P-loop containing nucleoside triphosphate hydrolases"/>
    <property type="match status" value="1"/>
</dbReference>
<sequence length="440" mass="49839">MVILYGLRGIGKSTILYQAYDRLAKGSFEGSIKKPVPKENMLYLSLDQVMLQPEYSEGKSPLYEAVKNFCSEIHNTTIEDLNEKLFILVDEAQFDKKWAVASKTIFDSSKNIFLVITGSSALALNIDTDTARRAIKEPLFPLNFMEYQLMSNNIFPPRGTAESLKRLILQNDISMIPILNKTIAKIKEDIAAKRKSLSGSLEDYLTMGGFPYGLITSKEIAYRRILDMITRIVSQDVPTINNYEMDVIPQIMRVIGAVALKPSGELPQTKLSENLNIPLAKLNSILDTLQKTHLIFSVKPHPSPLDRRGVNKAFKFYFMSPTLLSALLYLNGKTTITNDIKSLLWENAVGSTLHKLCFTTGTLYNLFYDARYETNVDFILENPLADQNVPIEVGLNKDTAQIKNAIEMYKARYGVIVSDVQEISYTDRIITMPFWFFLYL</sequence>
<evidence type="ECO:0000259" key="1">
    <source>
        <dbReference type="Pfam" id="PF13173"/>
    </source>
</evidence>
<dbReference type="InterPro" id="IPR025420">
    <property type="entry name" value="DUF4143"/>
</dbReference>
<name>C7DHP8_MICA2</name>
<dbReference type="EMBL" id="GG697240">
    <property type="protein sequence ID" value="EET90150.1"/>
    <property type="molecule type" value="Genomic_DNA"/>
</dbReference>
<evidence type="ECO:0000313" key="3">
    <source>
        <dbReference type="EMBL" id="EET90150.1"/>
    </source>
</evidence>
<dbReference type="InterPro" id="IPR041682">
    <property type="entry name" value="AAA_14"/>
</dbReference>
<dbReference type="Proteomes" id="UP000332487">
    <property type="component" value="Unassembled WGS sequence"/>
</dbReference>
<evidence type="ECO:0000313" key="4">
    <source>
        <dbReference type="Proteomes" id="UP000332487"/>
    </source>
</evidence>
<dbReference type="PANTHER" id="PTHR42990">
    <property type="entry name" value="ATPASE"/>
    <property type="match status" value="1"/>
</dbReference>
<proteinExistence type="predicted"/>
<gene>
    <name evidence="3" type="ORF">UNLARM2_0591</name>
</gene>